<keyword evidence="2" id="KW-1185">Reference proteome</keyword>
<dbReference type="RefSeq" id="WP_344166636.1">
    <property type="nucleotide sequence ID" value="NZ_BAAARY010000001.1"/>
</dbReference>
<reference evidence="2" key="1">
    <citation type="journal article" date="2019" name="Int. J. Syst. Evol. Microbiol.">
        <title>The Global Catalogue of Microorganisms (GCM) 10K type strain sequencing project: providing services to taxonomists for standard genome sequencing and annotation.</title>
        <authorList>
            <consortium name="The Broad Institute Genomics Platform"/>
            <consortium name="The Broad Institute Genome Sequencing Center for Infectious Disease"/>
            <person name="Wu L."/>
            <person name="Ma J."/>
        </authorList>
    </citation>
    <scope>NUCLEOTIDE SEQUENCE [LARGE SCALE GENOMIC DNA]</scope>
    <source>
        <strain evidence="2">JCM 3367</strain>
    </source>
</reference>
<dbReference type="Proteomes" id="UP001499978">
    <property type="component" value="Unassembled WGS sequence"/>
</dbReference>
<organism evidence="1 2">
    <name type="scientific">Pilimelia columellifera subsp. columellifera</name>
    <dbReference type="NCBI Taxonomy" id="706583"/>
    <lineage>
        <taxon>Bacteria</taxon>
        <taxon>Bacillati</taxon>
        <taxon>Actinomycetota</taxon>
        <taxon>Actinomycetes</taxon>
        <taxon>Micromonosporales</taxon>
        <taxon>Micromonosporaceae</taxon>
        <taxon>Pilimelia</taxon>
    </lineage>
</organism>
<dbReference type="EMBL" id="BAAARY010000001">
    <property type="protein sequence ID" value="GAA2510131.1"/>
    <property type="molecule type" value="Genomic_DNA"/>
</dbReference>
<gene>
    <name evidence="1" type="ORF">GCM10010201_00940</name>
</gene>
<proteinExistence type="predicted"/>
<accession>A0ABP6AAF6</accession>
<sequence>MDALDLVLEAAWPMLHKVESVIRHAGVPAGHAVGPLLRELGALPVDAVAAVVALRPGALASARRDLGPLGEAYAATHHAVSCSPTWSGPAAQAYAHRAGALATQIDDGAAARMGDTVAYGEAIAAWMVTARTELARTLGRVIGSAQAVTLTGNAGPDLDVVSAAADIAAEVLGALAAVYDDGQRLIEAWGRRVEYAPLGSPSAVVWADGVRVVGSRP</sequence>
<name>A0ABP6AAF6_9ACTN</name>
<evidence type="ECO:0000313" key="1">
    <source>
        <dbReference type="EMBL" id="GAA2510131.1"/>
    </source>
</evidence>
<comment type="caution">
    <text evidence="1">The sequence shown here is derived from an EMBL/GenBank/DDBJ whole genome shotgun (WGS) entry which is preliminary data.</text>
</comment>
<evidence type="ECO:0000313" key="2">
    <source>
        <dbReference type="Proteomes" id="UP001499978"/>
    </source>
</evidence>
<protein>
    <submittedName>
        <fullName evidence="1">Uncharacterized protein</fullName>
    </submittedName>
</protein>